<dbReference type="EMBL" id="JAODZU010000021">
    <property type="protein sequence ID" value="MDH0364475.1"/>
    <property type="molecule type" value="Genomic_DNA"/>
</dbReference>
<gene>
    <name evidence="1" type="ORF">N7330_15655</name>
</gene>
<evidence type="ECO:0008006" key="3">
    <source>
        <dbReference type="Google" id="ProtNLM"/>
    </source>
</evidence>
<dbReference type="AlphaFoldDB" id="A0AA42L4C6"/>
<dbReference type="Proteomes" id="UP001158297">
    <property type="component" value="Unassembled WGS sequence"/>
</dbReference>
<sequence length="210" mass="23653">MIIAPSIETLNNLIRHQIHNLFLLNEVESEAISLSLGEALKKTEKCFGQSTNKYYKRNGNIIFSIYHSGQYCIFLYLISRQVFLDNPSNRELADKIYFLNKTLNGLDLYYEIEMPESFHLDHPVGSVMGRARYGNNFTFSQQCTVGNNKGIFPEIGNNVQMLSGSKILGRCTIGDNVVVAANSYIKDTDIPADSLVFGTSPNLIIKSRKK</sequence>
<reference evidence="1" key="1">
    <citation type="submission" date="2022-09" db="EMBL/GenBank/DDBJ databases">
        <title>Intensive care unit water sources are persistently colonized with multi-drug resistant bacteria and are the site of extensive horizontal gene transfer of antibiotic resistance genes.</title>
        <authorList>
            <person name="Diorio-Toth L."/>
        </authorList>
    </citation>
    <scope>NUCLEOTIDE SEQUENCE</scope>
    <source>
        <strain evidence="1">GD04130</strain>
    </source>
</reference>
<dbReference type="InterPro" id="IPR011004">
    <property type="entry name" value="Trimer_LpxA-like_sf"/>
</dbReference>
<accession>A0AA42L4C6</accession>
<organism evidence="1 2">
    <name type="scientific">Comamonas aquatica</name>
    <dbReference type="NCBI Taxonomy" id="225991"/>
    <lineage>
        <taxon>Bacteria</taxon>
        <taxon>Pseudomonadati</taxon>
        <taxon>Pseudomonadota</taxon>
        <taxon>Betaproteobacteria</taxon>
        <taxon>Burkholderiales</taxon>
        <taxon>Comamonadaceae</taxon>
        <taxon>Comamonas</taxon>
    </lineage>
</organism>
<dbReference type="InterPro" id="IPR001451">
    <property type="entry name" value="Hexapep"/>
</dbReference>
<comment type="caution">
    <text evidence="1">The sequence shown here is derived from an EMBL/GenBank/DDBJ whole genome shotgun (WGS) entry which is preliminary data.</text>
</comment>
<dbReference type="PANTHER" id="PTHR42811">
    <property type="entry name" value="SERINE ACETYLTRANSFERASE"/>
    <property type="match status" value="1"/>
</dbReference>
<evidence type="ECO:0000313" key="1">
    <source>
        <dbReference type="EMBL" id="MDH0364475.1"/>
    </source>
</evidence>
<proteinExistence type="predicted"/>
<dbReference type="RefSeq" id="WP_279860478.1">
    <property type="nucleotide sequence ID" value="NZ_JAODZU010000021.1"/>
</dbReference>
<dbReference type="SUPFAM" id="SSF51161">
    <property type="entry name" value="Trimeric LpxA-like enzymes"/>
    <property type="match status" value="1"/>
</dbReference>
<evidence type="ECO:0000313" key="2">
    <source>
        <dbReference type="Proteomes" id="UP001158297"/>
    </source>
</evidence>
<dbReference type="Pfam" id="PF00132">
    <property type="entry name" value="Hexapep"/>
    <property type="match status" value="1"/>
</dbReference>
<dbReference type="Gene3D" id="2.160.10.10">
    <property type="entry name" value="Hexapeptide repeat proteins"/>
    <property type="match status" value="1"/>
</dbReference>
<name>A0AA42L4C6_9BURK</name>
<protein>
    <recommendedName>
        <fullName evidence="3">Transferase</fullName>
    </recommendedName>
</protein>